<name>A0A329MK37_9BACL</name>
<proteinExistence type="inferred from homology"/>
<evidence type="ECO:0000256" key="1">
    <source>
        <dbReference type="PIRNR" id="PIRNR018571"/>
    </source>
</evidence>
<feature type="transmembrane region" description="Helical" evidence="3">
    <location>
        <begin position="58"/>
        <end position="78"/>
    </location>
</feature>
<feature type="active site" evidence="2">
    <location>
        <position position="185"/>
    </location>
</feature>
<dbReference type="GO" id="GO:0006508">
    <property type="term" value="P:proteolysis"/>
    <property type="evidence" value="ECO:0007669"/>
    <property type="project" value="UniProtKB-KW"/>
</dbReference>
<keyword evidence="3" id="KW-0812">Transmembrane</keyword>
<organism evidence="4 5">
    <name type="scientific">Paenibacillus contaminans</name>
    <dbReference type="NCBI Taxonomy" id="450362"/>
    <lineage>
        <taxon>Bacteria</taxon>
        <taxon>Bacillati</taxon>
        <taxon>Bacillota</taxon>
        <taxon>Bacilli</taxon>
        <taxon>Bacillales</taxon>
        <taxon>Paenibacillaceae</taxon>
        <taxon>Paenibacillus</taxon>
    </lineage>
</organism>
<evidence type="ECO:0000256" key="2">
    <source>
        <dbReference type="PIRSR" id="PIRSR018571-1"/>
    </source>
</evidence>
<comment type="subunit">
    <text evidence="1">Self-associates. Interacts with SigE. Interacts with SpoIIR.</text>
</comment>
<comment type="caution">
    <text evidence="4">The sequence shown here is derived from an EMBL/GenBank/DDBJ whole genome shotgun (WGS) entry which is preliminary data.</text>
</comment>
<dbReference type="EC" id="3.4.23.-" evidence="1"/>
<keyword evidence="3" id="KW-1133">Transmembrane helix</keyword>
<keyword evidence="1" id="KW-1003">Cell membrane</keyword>
<dbReference type="EMBL" id="QMFB01000010">
    <property type="protein sequence ID" value="RAV20012.1"/>
    <property type="molecule type" value="Genomic_DNA"/>
</dbReference>
<reference evidence="4 5" key="1">
    <citation type="journal article" date="2009" name="Int. J. Syst. Evol. Microbiol.">
        <title>Paenibacillus contaminans sp. nov., isolated from a contaminated laboratory plate.</title>
        <authorList>
            <person name="Chou J.H."/>
            <person name="Lee J.H."/>
            <person name="Lin M.C."/>
            <person name="Chang P.S."/>
            <person name="Arun A.B."/>
            <person name="Young C.C."/>
            <person name="Chen W.M."/>
        </authorList>
    </citation>
    <scope>NUCLEOTIDE SEQUENCE [LARGE SCALE GENOMIC DNA]</scope>
    <source>
        <strain evidence="4 5">CKOBP-6</strain>
    </source>
</reference>
<keyword evidence="1" id="KW-0378">Hydrolase</keyword>
<evidence type="ECO:0000313" key="4">
    <source>
        <dbReference type="EMBL" id="RAV20012.1"/>
    </source>
</evidence>
<comment type="similarity">
    <text evidence="1">Belongs to the peptidase U4 family.</text>
</comment>
<dbReference type="AlphaFoldDB" id="A0A329MK37"/>
<comment type="subcellular location">
    <subcellularLocation>
        <location evidence="1">Cell membrane</location>
    </subcellularLocation>
</comment>
<dbReference type="Proteomes" id="UP000250369">
    <property type="component" value="Unassembled WGS sequence"/>
</dbReference>
<sequence length="305" mass="34432">MIVYVDLIFLLNAAIDGALLVVTAWTRNAAVRLWRIAAASVIGGAYVVMMLVPELSFMFTFMVKLLFSALMIVTAFGFGGMAPFLRNVTAFYVVSFAAAGGIFGFHYFFMASGDVWNGIFFAHSGGMLFEMNTGIWFVLAAFVIVMWIYLRVFRGAKQKERLVTYMAEVEVAVEDFVMRCKGLVDTGNQLYDPLTKTPVMVVETAMWKDVLPEKWVERIRKAEVDQIVSTIGSDEFCWQDRLRLVPYRGVNRGTQFMLAIKPDRVTVIYNDRKIDTHKVLVGFDAGKLCSDDSYHAIIHPMLLQT</sequence>
<keyword evidence="1 3" id="KW-0472">Membrane</keyword>
<feature type="transmembrane region" description="Helical" evidence="3">
    <location>
        <begin position="33"/>
        <end position="52"/>
    </location>
</feature>
<keyword evidence="1" id="KW-0749">Sporulation</keyword>
<dbReference type="GO" id="GO:0030435">
    <property type="term" value="P:sporulation resulting in formation of a cellular spore"/>
    <property type="evidence" value="ECO:0007669"/>
    <property type="project" value="UniProtKB-KW"/>
</dbReference>
<comment type="function">
    <text evidence="1">Probable aspartic protease that is responsible for the proteolytic cleavage of the RNA polymerase sigma E factor (SigE/spoIIGB) to yield the active peptide in the mother cell during sporulation. Responds to a signal from the forespore that is triggered by the extracellular signal protein SpoIIR.</text>
</comment>
<dbReference type="InterPro" id="IPR005081">
    <property type="entry name" value="SpoIIGA"/>
</dbReference>
<gene>
    <name evidence="4" type="primary">spoIIGA</name>
    <name evidence="4" type="ORF">DQG23_17895</name>
</gene>
<keyword evidence="1" id="KW-0064">Aspartyl protease</keyword>
<evidence type="ECO:0000256" key="3">
    <source>
        <dbReference type="SAM" id="Phobius"/>
    </source>
</evidence>
<protein>
    <recommendedName>
        <fullName evidence="1">Sporulation sigma-E factor-processing peptidase</fullName>
        <ecNumber evidence="1">3.4.23.-</ecNumber>
    </recommendedName>
    <alternativeName>
        <fullName evidence="1">Membrane-associated aspartic protease</fullName>
    </alternativeName>
    <alternativeName>
        <fullName evidence="1">Stage II sporulation protein GA</fullName>
    </alternativeName>
</protein>
<feature type="transmembrane region" description="Helical" evidence="3">
    <location>
        <begin position="6"/>
        <end position="26"/>
    </location>
</feature>
<dbReference type="GO" id="GO:0030436">
    <property type="term" value="P:asexual sporulation"/>
    <property type="evidence" value="ECO:0007669"/>
    <property type="project" value="InterPro"/>
</dbReference>
<dbReference type="GO" id="GO:0005886">
    <property type="term" value="C:plasma membrane"/>
    <property type="evidence" value="ECO:0007669"/>
    <property type="project" value="UniProtKB-SubCell"/>
</dbReference>
<dbReference type="PIRSF" id="PIRSF018571">
    <property type="entry name" value="SpoIIGA"/>
    <property type="match status" value="1"/>
</dbReference>
<feature type="transmembrane region" description="Helical" evidence="3">
    <location>
        <begin position="129"/>
        <end position="150"/>
    </location>
</feature>
<evidence type="ECO:0000313" key="5">
    <source>
        <dbReference type="Proteomes" id="UP000250369"/>
    </source>
</evidence>
<keyword evidence="1" id="KW-0645">Protease</keyword>
<keyword evidence="5" id="KW-1185">Reference proteome</keyword>
<dbReference type="OrthoDB" id="2690199at2"/>
<dbReference type="Pfam" id="PF03419">
    <property type="entry name" value="Peptidase_U4"/>
    <property type="match status" value="1"/>
</dbReference>
<dbReference type="NCBIfam" id="TIGR02854">
    <property type="entry name" value="spore_II_GA"/>
    <property type="match status" value="1"/>
</dbReference>
<accession>A0A329MK37</accession>
<dbReference type="GO" id="GO:0004190">
    <property type="term" value="F:aspartic-type endopeptidase activity"/>
    <property type="evidence" value="ECO:0007669"/>
    <property type="project" value="UniProtKB-KW"/>
</dbReference>
<feature type="transmembrane region" description="Helical" evidence="3">
    <location>
        <begin position="90"/>
        <end position="109"/>
    </location>
</feature>